<dbReference type="OrthoDB" id="190098at2759"/>
<name>A0A9P3LVU3_9FUNG</name>
<feature type="region of interest" description="Disordered" evidence="1">
    <location>
        <begin position="1"/>
        <end position="30"/>
    </location>
</feature>
<dbReference type="Proteomes" id="UP000827284">
    <property type="component" value="Unassembled WGS sequence"/>
</dbReference>
<dbReference type="AlphaFoldDB" id="A0A9P3LVU3"/>
<keyword evidence="3" id="KW-1185">Reference proteome</keyword>
<evidence type="ECO:0000256" key="1">
    <source>
        <dbReference type="SAM" id="MobiDB-lite"/>
    </source>
</evidence>
<gene>
    <name evidence="2" type="ORF">EMPS_04711</name>
</gene>
<protein>
    <submittedName>
        <fullName evidence="2">Uncharacterized protein</fullName>
    </submittedName>
</protein>
<accession>A0A9P3LVU3</accession>
<sequence length="158" mass="18322">MPRIPMNVAKSLPRKLGPPPKSLPGNFQPTEADARSLYRSLRRVGSLSVMYTNPGHRIIRRKIREAFEESYRYPKTTPEEIKEQWERALNTKYMFEVASTRFGVEHSVISNLCTIAADRERGTTRNIRALKKDKSQEVDREYNALIQALNESMRISLR</sequence>
<evidence type="ECO:0000313" key="2">
    <source>
        <dbReference type="EMBL" id="GJJ72354.1"/>
    </source>
</evidence>
<proteinExistence type="predicted"/>
<comment type="caution">
    <text evidence="2">The sequence shown here is derived from an EMBL/GenBank/DDBJ whole genome shotgun (WGS) entry which is preliminary data.</text>
</comment>
<evidence type="ECO:0000313" key="3">
    <source>
        <dbReference type="Proteomes" id="UP000827284"/>
    </source>
</evidence>
<organism evidence="2 3">
    <name type="scientific">Entomortierella parvispora</name>
    <dbReference type="NCBI Taxonomy" id="205924"/>
    <lineage>
        <taxon>Eukaryota</taxon>
        <taxon>Fungi</taxon>
        <taxon>Fungi incertae sedis</taxon>
        <taxon>Mucoromycota</taxon>
        <taxon>Mortierellomycotina</taxon>
        <taxon>Mortierellomycetes</taxon>
        <taxon>Mortierellales</taxon>
        <taxon>Mortierellaceae</taxon>
        <taxon>Entomortierella</taxon>
    </lineage>
</organism>
<dbReference type="EMBL" id="BQFW01000006">
    <property type="protein sequence ID" value="GJJ72354.1"/>
    <property type="molecule type" value="Genomic_DNA"/>
</dbReference>
<reference evidence="2" key="1">
    <citation type="submission" date="2021-11" db="EMBL/GenBank/DDBJ databases">
        <authorList>
            <person name="Herlambang A."/>
            <person name="Guo Y."/>
            <person name="Takashima Y."/>
            <person name="Nishizawa T."/>
        </authorList>
    </citation>
    <scope>NUCLEOTIDE SEQUENCE</scope>
    <source>
        <strain evidence="2">E1425</strain>
    </source>
</reference>
<reference evidence="2" key="2">
    <citation type="journal article" date="2022" name="Microbiol. Resour. Announc.">
        <title>Whole-Genome Sequence of Entomortierella parvispora E1425, a Mucoromycotan Fungus Associated with Burkholderiaceae-Related Endosymbiotic Bacteria.</title>
        <authorList>
            <person name="Herlambang A."/>
            <person name="Guo Y."/>
            <person name="Takashima Y."/>
            <person name="Narisawa K."/>
            <person name="Ohta H."/>
            <person name="Nishizawa T."/>
        </authorList>
    </citation>
    <scope>NUCLEOTIDE SEQUENCE</scope>
    <source>
        <strain evidence="2">E1425</strain>
    </source>
</reference>